<protein>
    <submittedName>
        <fullName evidence="1">Uncharacterized protein</fullName>
    </submittedName>
</protein>
<dbReference type="AlphaFoldDB" id="A0AAN8JGJ7"/>
<accession>A0AAN8JGJ7</accession>
<keyword evidence="2" id="KW-1185">Reference proteome</keyword>
<gene>
    <name evidence="1" type="ORF">SNE40_013761</name>
</gene>
<name>A0AAN8JGJ7_PATCE</name>
<evidence type="ECO:0000313" key="1">
    <source>
        <dbReference type="EMBL" id="KAK6175263.1"/>
    </source>
</evidence>
<evidence type="ECO:0000313" key="2">
    <source>
        <dbReference type="Proteomes" id="UP001347796"/>
    </source>
</evidence>
<dbReference type="EMBL" id="JAZGQO010000010">
    <property type="protein sequence ID" value="KAK6175263.1"/>
    <property type="molecule type" value="Genomic_DNA"/>
</dbReference>
<dbReference type="Proteomes" id="UP001347796">
    <property type="component" value="Unassembled WGS sequence"/>
</dbReference>
<reference evidence="1 2" key="1">
    <citation type="submission" date="2024-01" db="EMBL/GenBank/DDBJ databases">
        <title>The genome of the rayed Mediterranean limpet Patella caerulea (Linnaeus, 1758).</title>
        <authorList>
            <person name="Anh-Thu Weber A."/>
            <person name="Halstead-Nussloch G."/>
        </authorList>
    </citation>
    <scope>NUCLEOTIDE SEQUENCE [LARGE SCALE GENOMIC DNA]</scope>
    <source>
        <strain evidence="1">AATW-2023a</strain>
        <tissue evidence="1">Whole specimen</tissue>
    </source>
</reference>
<proteinExistence type="predicted"/>
<comment type="caution">
    <text evidence="1">The sequence shown here is derived from an EMBL/GenBank/DDBJ whole genome shotgun (WGS) entry which is preliminary data.</text>
</comment>
<sequence length="76" mass="8263">MQICCATNTSRVTRFVPIRGTRNYDCQCNEWTGNCWKGSQCDGCSGNGEANGVKLCCANCQKKGLNINLATMTCNC</sequence>
<organism evidence="1 2">
    <name type="scientific">Patella caerulea</name>
    <name type="common">Rayed Mediterranean limpet</name>
    <dbReference type="NCBI Taxonomy" id="87958"/>
    <lineage>
        <taxon>Eukaryota</taxon>
        <taxon>Metazoa</taxon>
        <taxon>Spiralia</taxon>
        <taxon>Lophotrochozoa</taxon>
        <taxon>Mollusca</taxon>
        <taxon>Gastropoda</taxon>
        <taxon>Patellogastropoda</taxon>
        <taxon>Patelloidea</taxon>
        <taxon>Patellidae</taxon>
        <taxon>Patella</taxon>
    </lineage>
</organism>